<keyword evidence="9" id="KW-1185">Reference proteome</keyword>
<evidence type="ECO:0000313" key="8">
    <source>
        <dbReference type="EMBL" id="EGG54325.1"/>
    </source>
</evidence>
<accession>F3QTR6</accession>
<feature type="transmembrane region" description="Helical" evidence="7">
    <location>
        <begin position="114"/>
        <end position="134"/>
    </location>
</feature>
<dbReference type="EMBL" id="AFBR01000040">
    <property type="protein sequence ID" value="EGG54325.1"/>
    <property type="molecule type" value="Genomic_DNA"/>
</dbReference>
<evidence type="ECO:0000256" key="3">
    <source>
        <dbReference type="ARBA" id="ARBA00022475"/>
    </source>
</evidence>
<evidence type="ECO:0000256" key="4">
    <source>
        <dbReference type="ARBA" id="ARBA00022692"/>
    </source>
</evidence>
<dbReference type="OrthoDB" id="9813193at2"/>
<reference evidence="8 9" key="1">
    <citation type="submission" date="2011-02" db="EMBL/GenBank/DDBJ databases">
        <authorList>
            <person name="Weinstock G."/>
            <person name="Sodergren E."/>
            <person name="Clifton S."/>
            <person name="Fulton L."/>
            <person name="Fulton B."/>
            <person name="Courtney L."/>
            <person name="Fronick C."/>
            <person name="Harrison M."/>
            <person name="Strong C."/>
            <person name="Farmer C."/>
            <person name="Delahaunty K."/>
            <person name="Markovic C."/>
            <person name="Hall O."/>
            <person name="Minx P."/>
            <person name="Tomlinson C."/>
            <person name="Mitreva M."/>
            <person name="Hou S."/>
            <person name="Chen J."/>
            <person name="Wollam A."/>
            <person name="Pepin K.H."/>
            <person name="Johnson M."/>
            <person name="Bhonagiri V."/>
            <person name="Zhang X."/>
            <person name="Suruliraj S."/>
            <person name="Warren W."/>
            <person name="Chinwalla A."/>
            <person name="Mardis E.R."/>
            <person name="Wilson R.K."/>
        </authorList>
    </citation>
    <scope>NUCLEOTIDE SEQUENCE [LARGE SCALE GENOMIC DNA]</scope>
    <source>
        <strain evidence="8 9">YIT 11841</strain>
    </source>
</reference>
<dbReference type="STRING" id="762982.HMPREF9442_01585"/>
<keyword evidence="6 7" id="KW-0472">Membrane</keyword>
<evidence type="ECO:0000313" key="9">
    <source>
        <dbReference type="Proteomes" id="UP000005546"/>
    </source>
</evidence>
<dbReference type="Proteomes" id="UP000005546">
    <property type="component" value="Unassembled WGS sequence"/>
</dbReference>
<dbReference type="RefSeq" id="WP_008626794.1">
    <property type="nucleotide sequence ID" value="NZ_GL883841.1"/>
</dbReference>
<name>F3QTR6_9BACT</name>
<keyword evidence="4 7" id="KW-0812">Transmembrane</keyword>
<protein>
    <submittedName>
        <fullName evidence="8">DoxX family protein</fullName>
    </submittedName>
</protein>
<evidence type="ECO:0000256" key="2">
    <source>
        <dbReference type="ARBA" id="ARBA00006679"/>
    </source>
</evidence>
<dbReference type="AlphaFoldDB" id="F3QTR6"/>
<dbReference type="InterPro" id="IPR051907">
    <property type="entry name" value="DoxX-like_oxidoreductase"/>
</dbReference>
<feature type="transmembrane region" description="Helical" evidence="7">
    <location>
        <begin position="65"/>
        <end position="85"/>
    </location>
</feature>
<dbReference type="eggNOG" id="COG2259">
    <property type="taxonomic scope" value="Bacteria"/>
</dbReference>
<proteinExistence type="inferred from homology"/>
<comment type="caution">
    <text evidence="8">The sequence shown here is derived from an EMBL/GenBank/DDBJ whole genome shotgun (WGS) entry which is preliminary data.</text>
</comment>
<dbReference type="HOGENOM" id="CLU_058421_6_5_10"/>
<gene>
    <name evidence="8" type="ORF">HMPREF9442_01585</name>
</gene>
<evidence type="ECO:0000256" key="6">
    <source>
        <dbReference type="ARBA" id="ARBA00023136"/>
    </source>
</evidence>
<evidence type="ECO:0000256" key="5">
    <source>
        <dbReference type="ARBA" id="ARBA00022989"/>
    </source>
</evidence>
<evidence type="ECO:0000256" key="7">
    <source>
        <dbReference type="SAM" id="Phobius"/>
    </source>
</evidence>
<dbReference type="PANTHER" id="PTHR33452:SF1">
    <property type="entry name" value="INNER MEMBRANE PROTEIN YPHA-RELATED"/>
    <property type="match status" value="1"/>
</dbReference>
<comment type="similarity">
    <text evidence="2">Belongs to the DoxX family.</text>
</comment>
<evidence type="ECO:0000256" key="1">
    <source>
        <dbReference type="ARBA" id="ARBA00004651"/>
    </source>
</evidence>
<keyword evidence="5 7" id="KW-1133">Transmembrane helix</keyword>
<comment type="subcellular location">
    <subcellularLocation>
        <location evidence="1">Cell membrane</location>
        <topology evidence="1">Multi-pass membrane protein</topology>
    </subcellularLocation>
</comment>
<organism evidence="8 9">
    <name type="scientific">Paraprevotella xylaniphila YIT 11841</name>
    <dbReference type="NCBI Taxonomy" id="762982"/>
    <lineage>
        <taxon>Bacteria</taxon>
        <taxon>Pseudomonadati</taxon>
        <taxon>Bacteroidota</taxon>
        <taxon>Bacteroidia</taxon>
        <taxon>Bacteroidales</taxon>
        <taxon>Prevotellaceae</taxon>
        <taxon>Paraprevotella</taxon>
    </lineage>
</organism>
<keyword evidence="3" id="KW-1003">Cell membrane</keyword>
<dbReference type="InterPro" id="IPR032808">
    <property type="entry name" value="DoxX"/>
</dbReference>
<sequence>MMNMKYNTLLFPRKANQTNFSLFLLSMRLLFGSLLMTHGYAKLTGFAAMSASFPDPFGIGSRYSLMLAIFGELFCSVAFVFGFLYRLSMIPMIVTMAVAFFFAHGGSMTGGELAFVYLVVFILMYMAGPGKYSVDHWMTKGGKRRR</sequence>
<dbReference type="Pfam" id="PF07681">
    <property type="entry name" value="DoxX"/>
    <property type="match status" value="1"/>
</dbReference>
<feature type="transmembrane region" description="Helical" evidence="7">
    <location>
        <begin position="92"/>
        <end position="108"/>
    </location>
</feature>
<dbReference type="PANTHER" id="PTHR33452">
    <property type="entry name" value="OXIDOREDUCTASE CATD-RELATED"/>
    <property type="match status" value="1"/>
</dbReference>
<dbReference type="GO" id="GO:0005886">
    <property type="term" value="C:plasma membrane"/>
    <property type="evidence" value="ECO:0007669"/>
    <property type="project" value="UniProtKB-SubCell"/>
</dbReference>